<proteinExistence type="predicted"/>
<keyword evidence="2" id="KW-1133">Transmembrane helix</keyword>
<evidence type="ECO:0000313" key="3">
    <source>
        <dbReference type="EMBL" id="MBL4915633.1"/>
    </source>
</evidence>
<accession>A0A8K0XZ25</accession>
<keyword evidence="1" id="KW-0175">Coiled coil</keyword>
<dbReference type="RefSeq" id="WP_202686221.1">
    <property type="nucleotide sequence ID" value="NZ_JAESVN010000001.1"/>
</dbReference>
<dbReference type="AlphaFoldDB" id="A0A8K0XZ25"/>
<keyword evidence="2" id="KW-0472">Membrane</keyword>
<keyword evidence="4" id="KW-1185">Reference proteome</keyword>
<dbReference type="EMBL" id="JAESVN010000001">
    <property type="protein sequence ID" value="MBL4915633.1"/>
    <property type="molecule type" value="Genomic_DNA"/>
</dbReference>
<keyword evidence="2" id="KW-0812">Transmembrane</keyword>
<reference evidence="3" key="1">
    <citation type="submission" date="2021-01" db="EMBL/GenBank/DDBJ databases">
        <title>Tabrizicola alba sp. nov. a motile alkaliphilic bacterium isolated from a soda lake.</title>
        <authorList>
            <person name="Szuroczki S."/>
            <person name="Abbaszade G."/>
            <person name="Schumann P."/>
            <person name="Toth E."/>
        </authorList>
    </citation>
    <scope>NUCLEOTIDE SEQUENCE</scope>
    <source>
        <strain evidence="3">DMG-N-6</strain>
    </source>
</reference>
<comment type="caution">
    <text evidence="3">The sequence shown here is derived from an EMBL/GenBank/DDBJ whole genome shotgun (WGS) entry which is preliminary data.</text>
</comment>
<organism evidence="3 4">
    <name type="scientific">Szabonella alba</name>
    <dbReference type="NCBI Taxonomy" id="2804194"/>
    <lineage>
        <taxon>Bacteria</taxon>
        <taxon>Pseudomonadati</taxon>
        <taxon>Pseudomonadota</taxon>
        <taxon>Alphaproteobacteria</taxon>
        <taxon>Rhodobacterales</taxon>
        <taxon>Paracoccaceae</taxon>
        <taxon>Szabonella</taxon>
    </lineage>
</organism>
<evidence type="ECO:0000313" key="4">
    <source>
        <dbReference type="Proteomes" id="UP000648908"/>
    </source>
</evidence>
<feature type="transmembrane region" description="Helical" evidence="2">
    <location>
        <begin position="6"/>
        <end position="28"/>
    </location>
</feature>
<evidence type="ECO:0000256" key="2">
    <source>
        <dbReference type="SAM" id="Phobius"/>
    </source>
</evidence>
<name>A0A8K0XZ25_9RHOB</name>
<feature type="coiled-coil region" evidence="1">
    <location>
        <begin position="60"/>
        <end position="98"/>
    </location>
</feature>
<sequence>MNRTEFIIATTIILFVAFMLGWFTHWILHRFTRVAGGDVAELDTLAQSLHEAEEMRDQAILYLEQREAELSNQISQTEAELRAAMEGLRDARHEAEEMRAYIERMHASS</sequence>
<dbReference type="Proteomes" id="UP000648908">
    <property type="component" value="Unassembled WGS sequence"/>
</dbReference>
<gene>
    <name evidence="3" type="ORF">JL811_00225</name>
</gene>
<protein>
    <submittedName>
        <fullName evidence="3">Uncharacterized protein</fullName>
    </submittedName>
</protein>
<evidence type="ECO:0000256" key="1">
    <source>
        <dbReference type="SAM" id="Coils"/>
    </source>
</evidence>